<evidence type="ECO:0000256" key="4">
    <source>
        <dbReference type="ARBA" id="ARBA00022989"/>
    </source>
</evidence>
<organism evidence="8 9">
    <name type="scientific">Cicer arietinum</name>
    <name type="common">Chickpea</name>
    <name type="synonym">Garbanzo</name>
    <dbReference type="NCBI Taxonomy" id="3827"/>
    <lineage>
        <taxon>Eukaryota</taxon>
        <taxon>Viridiplantae</taxon>
        <taxon>Streptophyta</taxon>
        <taxon>Embryophyta</taxon>
        <taxon>Tracheophyta</taxon>
        <taxon>Spermatophyta</taxon>
        <taxon>Magnoliopsida</taxon>
        <taxon>eudicotyledons</taxon>
        <taxon>Gunneridae</taxon>
        <taxon>Pentapetalae</taxon>
        <taxon>rosids</taxon>
        <taxon>fabids</taxon>
        <taxon>Fabales</taxon>
        <taxon>Fabaceae</taxon>
        <taxon>Papilionoideae</taxon>
        <taxon>50 kb inversion clade</taxon>
        <taxon>NPAAA clade</taxon>
        <taxon>Hologalegina</taxon>
        <taxon>IRL clade</taxon>
        <taxon>Cicereae</taxon>
        <taxon>Cicer</taxon>
    </lineage>
</organism>
<comment type="similarity">
    <text evidence="2 6">Belongs to the drug/metabolite transporter (DMT) superfamily. Plant drug/metabolite exporter (P-DME) (TC 2.A.7.4) family.</text>
</comment>
<evidence type="ECO:0000256" key="6">
    <source>
        <dbReference type="RuleBase" id="RU363077"/>
    </source>
</evidence>
<proteinExistence type="inferred from homology"/>
<accession>A0A1S2Z7W6</accession>
<dbReference type="InterPro" id="IPR037185">
    <property type="entry name" value="EmrE-like"/>
</dbReference>
<dbReference type="SUPFAM" id="SSF103481">
    <property type="entry name" value="Multidrug resistance efflux transporter EmrE"/>
    <property type="match status" value="2"/>
</dbReference>
<evidence type="ECO:0000313" key="8">
    <source>
        <dbReference type="Proteomes" id="UP000087171"/>
    </source>
</evidence>
<dbReference type="KEGG" id="cam:101491668"/>
<keyword evidence="5 6" id="KW-0472">Membrane</keyword>
<dbReference type="PANTHER" id="PTHR31218">
    <property type="entry name" value="WAT1-RELATED PROTEIN"/>
    <property type="match status" value="1"/>
</dbReference>
<keyword evidence="8" id="KW-1185">Reference proteome</keyword>
<evidence type="ECO:0000256" key="2">
    <source>
        <dbReference type="ARBA" id="ARBA00007635"/>
    </source>
</evidence>
<feature type="transmembrane region" description="Helical" evidence="6">
    <location>
        <begin position="115"/>
        <end position="136"/>
    </location>
</feature>
<dbReference type="PaxDb" id="3827-XP_004516641.1"/>
<gene>
    <name evidence="9" type="primary">LOC101491668</name>
</gene>
<feature type="transmembrane region" description="Helical" evidence="6">
    <location>
        <begin position="87"/>
        <end position="109"/>
    </location>
</feature>
<dbReference type="GO" id="GO:0022857">
    <property type="term" value="F:transmembrane transporter activity"/>
    <property type="evidence" value="ECO:0007669"/>
    <property type="project" value="InterPro"/>
</dbReference>
<comment type="subcellular location">
    <subcellularLocation>
        <location evidence="1 6">Membrane</location>
        <topology evidence="1 6">Multi-pass membrane protein</topology>
    </subcellularLocation>
</comment>
<feature type="transmembrane region" description="Helical" evidence="6">
    <location>
        <begin position="148"/>
        <end position="168"/>
    </location>
</feature>
<feature type="transmembrane region" description="Helical" evidence="6">
    <location>
        <begin position="20"/>
        <end position="42"/>
    </location>
</feature>
<evidence type="ECO:0000256" key="1">
    <source>
        <dbReference type="ARBA" id="ARBA00004141"/>
    </source>
</evidence>
<dbReference type="GO" id="GO:0016020">
    <property type="term" value="C:membrane"/>
    <property type="evidence" value="ECO:0007669"/>
    <property type="project" value="UniProtKB-SubCell"/>
</dbReference>
<dbReference type="Proteomes" id="UP000087171">
    <property type="component" value="Unplaced"/>
</dbReference>
<name>A0A1S2Z7W6_CICAR</name>
<dbReference type="OrthoDB" id="670984at2759"/>
<evidence type="ECO:0000256" key="3">
    <source>
        <dbReference type="ARBA" id="ARBA00022692"/>
    </source>
</evidence>
<feature type="transmembrane region" description="Helical" evidence="6">
    <location>
        <begin position="264"/>
        <end position="284"/>
    </location>
</feature>
<feature type="transmembrane region" description="Helical" evidence="6">
    <location>
        <begin position="319"/>
        <end position="337"/>
    </location>
</feature>
<keyword evidence="3 6" id="KW-0812">Transmembrane</keyword>
<evidence type="ECO:0000256" key="5">
    <source>
        <dbReference type="ARBA" id="ARBA00023136"/>
    </source>
</evidence>
<dbReference type="InterPro" id="IPR030184">
    <property type="entry name" value="WAT1-related"/>
</dbReference>
<reference evidence="9" key="1">
    <citation type="submission" date="2025-08" db="UniProtKB">
        <authorList>
            <consortium name="RefSeq"/>
        </authorList>
    </citation>
    <scope>IDENTIFICATION</scope>
    <source>
        <tissue evidence="9">Etiolated seedlings</tissue>
    </source>
</reference>
<feature type="transmembrane region" description="Helical" evidence="6">
    <location>
        <begin position="228"/>
        <end position="252"/>
    </location>
</feature>
<feature type="transmembrane region" description="Helical" evidence="6">
    <location>
        <begin position="54"/>
        <end position="75"/>
    </location>
</feature>
<evidence type="ECO:0000259" key="7">
    <source>
        <dbReference type="Pfam" id="PF00892"/>
    </source>
</evidence>
<dbReference type="Pfam" id="PF00892">
    <property type="entry name" value="EamA"/>
    <property type="match status" value="2"/>
</dbReference>
<dbReference type="AlphaFoldDB" id="A0A1S2Z7W6"/>
<dbReference type="GeneID" id="101491668"/>
<evidence type="ECO:0000313" key="9">
    <source>
        <dbReference type="RefSeq" id="XP_004516641.1"/>
    </source>
</evidence>
<dbReference type="InterPro" id="IPR000620">
    <property type="entry name" value="EamA_dom"/>
</dbReference>
<keyword evidence="4 6" id="KW-1133">Transmembrane helix</keyword>
<feature type="domain" description="EamA" evidence="7">
    <location>
        <begin position="27"/>
        <end position="159"/>
    </location>
</feature>
<dbReference type="eggNOG" id="ENOG502QSBZ">
    <property type="taxonomic scope" value="Eukaryota"/>
</dbReference>
<sequence>MSEMKRENSGSMKSVVKEWFNSSQAFFSMFLVQIFATGMQILSRIVLVQGTYTFALIAYRYIAAAICVAPFALYFERGRPKKFNWRVWLWLFANALVGMTMAPGLFYYGLRDTSATYAVNLLNMVPIFTFFISIIFRMENLKIGTWVGKVKCIGAILCVGGALTTSLYKGKAFYIGHHSLQDAQMVSAVAAHQTHKLRGTLFLVGSCCSYTAWFVIQVKLMKVFPLRYWGTMLSCVLSAIQSAIIGVCINSSEAAWRLEWNLQLFTIVYSGAMGNAATFCLISWAISIKGPTYPPMFNPLSLVFVAISETIFLGEPLTMGTLFGTVLIIVGLYSYLWGKTNDGSSLPETNVAVFELSTNMIEDPSIVQSTAVVVPSSSIVESTAVVVPSSSN</sequence>
<dbReference type="RefSeq" id="XP_004516641.1">
    <property type="nucleotide sequence ID" value="XM_004516584.3"/>
</dbReference>
<protein>
    <recommendedName>
        <fullName evidence="6">WAT1-related protein</fullName>
    </recommendedName>
</protein>
<feature type="domain" description="EamA" evidence="7">
    <location>
        <begin position="198"/>
        <end position="333"/>
    </location>
</feature>